<keyword evidence="2" id="KW-1185">Reference proteome</keyword>
<dbReference type="Proteomes" id="UP000825935">
    <property type="component" value="Chromosome 28"/>
</dbReference>
<dbReference type="AlphaFoldDB" id="A0A8T2RA16"/>
<protein>
    <submittedName>
        <fullName evidence="1">Uncharacterized protein</fullName>
    </submittedName>
</protein>
<evidence type="ECO:0000313" key="1">
    <source>
        <dbReference type="EMBL" id="KAH7293229.1"/>
    </source>
</evidence>
<reference evidence="1" key="1">
    <citation type="submission" date="2021-08" db="EMBL/GenBank/DDBJ databases">
        <title>WGS assembly of Ceratopteris richardii.</title>
        <authorList>
            <person name="Marchant D.B."/>
            <person name="Chen G."/>
            <person name="Jenkins J."/>
            <person name="Shu S."/>
            <person name="Leebens-Mack J."/>
            <person name="Grimwood J."/>
            <person name="Schmutz J."/>
            <person name="Soltis P."/>
            <person name="Soltis D."/>
            <person name="Chen Z.-H."/>
        </authorList>
    </citation>
    <scope>NUCLEOTIDE SEQUENCE</scope>
    <source>
        <strain evidence="1">Whitten #5841</strain>
        <tissue evidence="1">Leaf</tissue>
    </source>
</reference>
<accession>A0A8T2RA16</accession>
<proteinExistence type="predicted"/>
<dbReference type="EMBL" id="CM035433">
    <property type="protein sequence ID" value="KAH7293229.1"/>
    <property type="molecule type" value="Genomic_DNA"/>
</dbReference>
<sequence length="121" mass="14370">MKENEKEHRYCLVCQERLAYASVQKSLPPVLLSKCFSFQLLLRQYISLTACITSRIIMHLTALRREGWDNAFRVHHALKVDMDHMKLQLREFERMFCHCNKLGEKWLAVEVTRAFGIHSYI</sequence>
<comment type="caution">
    <text evidence="1">The sequence shown here is derived from an EMBL/GenBank/DDBJ whole genome shotgun (WGS) entry which is preliminary data.</text>
</comment>
<gene>
    <name evidence="1" type="ORF">KP509_28G016800</name>
</gene>
<name>A0A8T2RA16_CERRI</name>
<organism evidence="1 2">
    <name type="scientific">Ceratopteris richardii</name>
    <name type="common">Triangle waterfern</name>
    <dbReference type="NCBI Taxonomy" id="49495"/>
    <lineage>
        <taxon>Eukaryota</taxon>
        <taxon>Viridiplantae</taxon>
        <taxon>Streptophyta</taxon>
        <taxon>Embryophyta</taxon>
        <taxon>Tracheophyta</taxon>
        <taxon>Polypodiopsida</taxon>
        <taxon>Polypodiidae</taxon>
        <taxon>Polypodiales</taxon>
        <taxon>Pteridineae</taxon>
        <taxon>Pteridaceae</taxon>
        <taxon>Parkerioideae</taxon>
        <taxon>Ceratopteris</taxon>
    </lineage>
</organism>
<evidence type="ECO:0000313" key="2">
    <source>
        <dbReference type="Proteomes" id="UP000825935"/>
    </source>
</evidence>